<name>A0A811JRR5_9BILA</name>
<dbReference type="Proteomes" id="UP000783686">
    <property type="component" value="Unassembled WGS sequence"/>
</dbReference>
<evidence type="ECO:0000256" key="4">
    <source>
        <dbReference type="ARBA" id="ARBA00023136"/>
    </source>
</evidence>
<dbReference type="AlphaFoldDB" id="A0A811JRR5"/>
<keyword evidence="4 5" id="KW-0472">Membrane</keyword>
<dbReference type="Proteomes" id="UP000614601">
    <property type="component" value="Unassembled WGS sequence"/>
</dbReference>
<evidence type="ECO:0000256" key="1">
    <source>
        <dbReference type="ARBA" id="ARBA00004127"/>
    </source>
</evidence>
<evidence type="ECO:0000256" key="5">
    <source>
        <dbReference type="SAM" id="Phobius"/>
    </source>
</evidence>
<dbReference type="EMBL" id="CAJFDH010000001">
    <property type="protein sequence ID" value="CAD5206124.1"/>
    <property type="molecule type" value="Genomic_DNA"/>
</dbReference>
<dbReference type="EMBL" id="CAJFCW020000001">
    <property type="protein sequence ID" value="CAG9080597.1"/>
    <property type="molecule type" value="Genomic_DNA"/>
</dbReference>
<evidence type="ECO:0000313" key="6">
    <source>
        <dbReference type="EMBL" id="CAD5206124.1"/>
    </source>
</evidence>
<evidence type="ECO:0000256" key="2">
    <source>
        <dbReference type="ARBA" id="ARBA00022692"/>
    </source>
</evidence>
<keyword evidence="2 5" id="KW-0812">Transmembrane</keyword>
<evidence type="ECO:0000256" key="3">
    <source>
        <dbReference type="ARBA" id="ARBA00022989"/>
    </source>
</evidence>
<dbReference type="PANTHER" id="PTHR12479:SF16">
    <property type="entry name" value="CONSERVED PLASMA MEMBRANE PROTEIN"/>
    <property type="match status" value="1"/>
</dbReference>
<feature type="transmembrane region" description="Helical" evidence="5">
    <location>
        <begin position="111"/>
        <end position="133"/>
    </location>
</feature>
<gene>
    <name evidence="6" type="ORF">BOKJ2_LOCUS808</name>
</gene>
<proteinExistence type="predicted"/>
<comment type="caution">
    <text evidence="6">The sequence shown here is derived from an EMBL/GenBank/DDBJ whole genome shotgun (WGS) entry which is preliminary data.</text>
</comment>
<dbReference type="PANTHER" id="PTHR12479">
    <property type="entry name" value="LYSOSOMAL-ASSOCIATED TRANSMEMBRANE PROTEIN"/>
    <property type="match status" value="1"/>
</dbReference>
<comment type="subcellular location">
    <subcellularLocation>
        <location evidence="1">Endomembrane system</location>
        <topology evidence="1">Multi-pass membrane protein</topology>
    </subcellularLocation>
</comment>
<sequence length="236" mass="26145">MPKSSSVRSSSVRSLADVELNTIYFDPNDSRYRCCCQQFHSTIGVKIIAALLCVTVILEVWSLIFYLASTEDKTSNVIISSVFQVLVGSAITASVIYALRSENAAFLSPYLLLQTVGLAAGFVIFFALIYITAANDLNTIKTFIESHGPKLDNDSYLIYMGWTMVGSCVAVLGLQLWLISIVFACWRYYRDKKEYGYSKGHTSSLVVLQPVSHTSVISEHENPVDFNGYTVLNSAE</sequence>
<accession>A0A811JRR5</accession>
<dbReference type="GO" id="GO:0012505">
    <property type="term" value="C:endomembrane system"/>
    <property type="evidence" value="ECO:0007669"/>
    <property type="project" value="UniProtKB-SubCell"/>
</dbReference>
<feature type="transmembrane region" description="Helical" evidence="5">
    <location>
        <begin position="47"/>
        <end position="66"/>
    </location>
</feature>
<organism evidence="6 7">
    <name type="scientific">Bursaphelenchus okinawaensis</name>
    <dbReference type="NCBI Taxonomy" id="465554"/>
    <lineage>
        <taxon>Eukaryota</taxon>
        <taxon>Metazoa</taxon>
        <taxon>Ecdysozoa</taxon>
        <taxon>Nematoda</taxon>
        <taxon>Chromadorea</taxon>
        <taxon>Rhabditida</taxon>
        <taxon>Tylenchina</taxon>
        <taxon>Tylenchomorpha</taxon>
        <taxon>Aphelenchoidea</taxon>
        <taxon>Aphelenchoididae</taxon>
        <taxon>Bursaphelenchus</taxon>
    </lineage>
</organism>
<feature type="transmembrane region" description="Helical" evidence="5">
    <location>
        <begin position="156"/>
        <end position="189"/>
    </location>
</feature>
<dbReference type="OrthoDB" id="5782207at2759"/>
<keyword evidence="7" id="KW-1185">Reference proteome</keyword>
<keyword evidence="3 5" id="KW-1133">Transmembrane helix</keyword>
<feature type="transmembrane region" description="Helical" evidence="5">
    <location>
        <begin position="78"/>
        <end position="99"/>
    </location>
</feature>
<dbReference type="InterPro" id="IPR051115">
    <property type="entry name" value="LAPTM_transporter"/>
</dbReference>
<reference evidence="6" key="1">
    <citation type="submission" date="2020-09" db="EMBL/GenBank/DDBJ databases">
        <authorList>
            <person name="Kikuchi T."/>
        </authorList>
    </citation>
    <scope>NUCLEOTIDE SEQUENCE</scope>
    <source>
        <strain evidence="6">SH1</strain>
    </source>
</reference>
<protein>
    <submittedName>
        <fullName evidence="6">Uncharacterized protein</fullName>
    </submittedName>
</protein>
<evidence type="ECO:0000313" key="7">
    <source>
        <dbReference type="Proteomes" id="UP000614601"/>
    </source>
</evidence>
<dbReference type="GO" id="GO:0005765">
    <property type="term" value="C:lysosomal membrane"/>
    <property type="evidence" value="ECO:0007669"/>
    <property type="project" value="TreeGrafter"/>
</dbReference>